<keyword evidence="3" id="KW-0804">Transcription</keyword>
<accession>A0ABN2N9V2</accession>
<proteinExistence type="predicted"/>
<dbReference type="SUPFAM" id="SSF109604">
    <property type="entry name" value="HD-domain/PDEase-like"/>
    <property type="match status" value="1"/>
</dbReference>
<evidence type="ECO:0000313" key="7">
    <source>
        <dbReference type="Proteomes" id="UP001500449"/>
    </source>
</evidence>
<keyword evidence="7" id="KW-1185">Reference proteome</keyword>
<dbReference type="InterPro" id="IPR036388">
    <property type="entry name" value="WH-like_DNA-bd_sf"/>
</dbReference>
<keyword evidence="2" id="KW-0238">DNA-binding</keyword>
<dbReference type="SUPFAM" id="SSF46785">
    <property type="entry name" value="Winged helix' DNA-binding domain"/>
    <property type="match status" value="1"/>
</dbReference>
<dbReference type="InterPro" id="IPR006674">
    <property type="entry name" value="HD_domain"/>
</dbReference>
<evidence type="ECO:0000256" key="3">
    <source>
        <dbReference type="ARBA" id="ARBA00023163"/>
    </source>
</evidence>
<comment type="caution">
    <text evidence="6">The sequence shown here is derived from an EMBL/GenBank/DDBJ whole genome shotgun (WGS) entry which is preliminary data.</text>
</comment>
<dbReference type="PANTHER" id="PTHR44846">
    <property type="entry name" value="MANNOSYL-D-GLYCERATE TRANSPORT/METABOLISM SYSTEM REPRESSOR MNGR-RELATED"/>
    <property type="match status" value="1"/>
</dbReference>
<dbReference type="InterPro" id="IPR050679">
    <property type="entry name" value="Bact_HTH_transcr_reg"/>
</dbReference>
<evidence type="ECO:0000259" key="5">
    <source>
        <dbReference type="PROSITE" id="PS50949"/>
    </source>
</evidence>
<dbReference type="PROSITE" id="PS50949">
    <property type="entry name" value="HTH_GNTR"/>
    <property type="match status" value="1"/>
</dbReference>
<evidence type="ECO:0000256" key="2">
    <source>
        <dbReference type="ARBA" id="ARBA00023125"/>
    </source>
</evidence>
<gene>
    <name evidence="6" type="ORF">GCM10009836_44750</name>
</gene>
<evidence type="ECO:0000313" key="6">
    <source>
        <dbReference type="EMBL" id="GAA1859582.1"/>
    </source>
</evidence>
<feature type="domain" description="HTH gntR-type" evidence="5">
    <location>
        <begin position="14"/>
        <end position="80"/>
    </location>
</feature>
<dbReference type="Proteomes" id="UP001500449">
    <property type="component" value="Unassembled WGS sequence"/>
</dbReference>
<sequence>MLDDLGSLDPGSTVPPYRQIAAHLRSQIVGRAPGTKLPSESQLTSHYGVARMTVRAAMRALQDDGLVRSRQGAGVFVVDPAATSDPAAPRPAEATGITPDFTVHALSAATALLRVHSPEEQLRHLADLAAAVEVGTGVVRRRLVDDRLEADVRAASRQLAAASRRLRQAAADSTVAPEDQIAAARDLARHHLAEALPRRWAHVQAVAARAAVLAMALDEPDGAALCMAAWLHDIGYAPSLAHNGFHPLDGAGHLRASTVDARVVALVAHHSAAASEAAEVGLADELAAFVDEGGIVRDLLWFCDMTTGPDGQPMTFGQRMDEVRARYGPDHYVTRAMAQGMPAREQAVARAWAWICEHGLASSL</sequence>
<keyword evidence="4" id="KW-0175">Coiled coil</keyword>
<dbReference type="InterPro" id="IPR000524">
    <property type="entry name" value="Tscrpt_reg_HTH_GntR"/>
</dbReference>
<dbReference type="Pfam" id="PF01966">
    <property type="entry name" value="HD"/>
    <property type="match status" value="1"/>
</dbReference>
<dbReference type="CDD" id="cd07377">
    <property type="entry name" value="WHTH_GntR"/>
    <property type="match status" value="1"/>
</dbReference>
<feature type="coiled-coil region" evidence="4">
    <location>
        <begin position="145"/>
        <end position="172"/>
    </location>
</feature>
<dbReference type="PRINTS" id="PR00035">
    <property type="entry name" value="HTHGNTR"/>
</dbReference>
<dbReference type="SMART" id="SM00345">
    <property type="entry name" value="HTH_GNTR"/>
    <property type="match status" value="1"/>
</dbReference>
<protein>
    <recommendedName>
        <fullName evidence="5">HTH gntR-type domain-containing protein</fullName>
    </recommendedName>
</protein>
<evidence type="ECO:0000256" key="4">
    <source>
        <dbReference type="SAM" id="Coils"/>
    </source>
</evidence>
<dbReference type="Pfam" id="PF00392">
    <property type="entry name" value="GntR"/>
    <property type="match status" value="1"/>
</dbReference>
<keyword evidence="1" id="KW-0805">Transcription regulation</keyword>
<dbReference type="RefSeq" id="WP_344420329.1">
    <property type="nucleotide sequence ID" value="NZ_BAAAQK010000017.1"/>
</dbReference>
<dbReference type="PANTHER" id="PTHR44846:SF1">
    <property type="entry name" value="MANNOSYL-D-GLYCERATE TRANSPORT_METABOLISM SYSTEM REPRESSOR MNGR-RELATED"/>
    <property type="match status" value="1"/>
</dbReference>
<dbReference type="EMBL" id="BAAAQK010000017">
    <property type="protein sequence ID" value="GAA1859582.1"/>
    <property type="molecule type" value="Genomic_DNA"/>
</dbReference>
<organism evidence="6 7">
    <name type="scientific">Pseudonocardia ailaonensis</name>
    <dbReference type="NCBI Taxonomy" id="367279"/>
    <lineage>
        <taxon>Bacteria</taxon>
        <taxon>Bacillati</taxon>
        <taxon>Actinomycetota</taxon>
        <taxon>Actinomycetes</taxon>
        <taxon>Pseudonocardiales</taxon>
        <taxon>Pseudonocardiaceae</taxon>
        <taxon>Pseudonocardia</taxon>
    </lineage>
</organism>
<name>A0ABN2N9V2_9PSEU</name>
<dbReference type="Gene3D" id="1.10.3210.10">
    <property type="entry name" value="Hypothetical protein af1432"/>
    <property type="match status" value="1"/>
</dbReference>
<reference evidence="6 7" key="1">
    <citation type="journal article" date="2019" name="Int. J. Syst. Evol. Microbiol.">
        <title>The Global Catalogue of Microorganisms (GCM) 10K type strain sequencing project: providing services to taxonomists for standard genome sequencing and annotation.</title>
        <authorList>
            <consortium name="The Broad Institute Genomics Platform"/>
            <consortium name="The Broad Institute Genome Sequencing Center for Infectious Disease"/>
            <person name="Wu L."/>
            <person name="Ma J."/>
        </authorList>
    </citation>
    <scope>NUCLEOTIDE SEQUENCE [LARGE SCALE GENOMIC DNA]</scope>
    <source>
        <strain evidence="6 7">JCM 16009</strain>
    </source>
</reference>
<evidence type="ECO:0000256" key="1">
    <source>
        <dbReference type="ARBA" id="ARBA00023015"/>
    </source>
</evidence>
<dbReference type="Gene3D" id="1.10.10.10">
    <property type="entry name" value="Winged helix-like DNA-binding domain superfamily/Winged helix DNA-binding domain"/>
    <property type="match status" value="1"/>
</dbReference>
<dbReference type="InterPro" id="IPR036390">
    <property type="entry name" value="WH_DNA-bd_sf"/>
</dbReference>